<dbReference type="OrthoDB" id="9760776at2"/>
<evidence type="ECO:0000256" key="3">
    <source>
        <dbReference type="ARBA" id="ARBA00022741"/>
    </source>
</evidence>
<evidence type="ECO:0000256" key="4">
    <source>
        <dbReference type="ARBA" id="ARBA00022840"/>
    </source>
</evidence>
<evidence type="ECO:0000256" key="2">
    <source>
        <dbReference type="ARBA" id="ARBA00022692"/>
    </source>
</evidence>
<keyword evidence="2 7" id="KW-0812">Transmembrane</keyword>
<gene>
    <name evidence="10" type="ORF">A1355_14300</name>
</gene>
<feature type="transmembrane region" description="Helical" evidence="7">
    <location>
        <begin position="61"/>
        <end position="79"/>
    </location>
</feature>
<name>A0A177N3X3_9GAMM</name>
<dbReference type="EMBL" id="LUUK01000219">
    <property type="protein sequence ID" value="OAI12582.1"/>
    <property type="molecule type" value="Genomic_DNA"/>
</dbReference>
<dbReference type="GO" id="GO:0140359">
    <property type="term" value="F:ABC-type transporter activity"/>
    <property type="evidence" value="ECO:0007669"/>
    <property type="project" value="InterPro"/>
</dbReference>
<keyword evidence="5 7" id="KW-1133">Transmembrane helix</keyword>
<dbReference type="SUPFAM" id="SSF90123">
    <property type="entry name" value="ABC transporter transmembrane region"/>
    <property type="match status" value="1"/>
</dbReference>
<dbReference type="AlphaFoldDB" id="A0A177N3X3"/>
<evidence type="ECO:0000259" key="8">
    <source>
        <dbReference type="PROSITE" id="PS50893"/>
    </source>
</evidence>
<evidence type="ECO:0008006" key="12">
    <source>
        <dbReference type="Google" id="ProtNLM"/>
    </source>
</evidence>
<keyword evidence="11" id="KW-1185">Reference proteome</keyword>
<dbReference type="InterPro" id="IPR039421">
    <property type="entry name" value="Type_1_exporter"/>
</dbReference>
<dbReference type="InterPro" id="IPR011527">
    <property type="entry name" value="ABC1_TM_dom"/>
</dbReference>
<dbReference type="STRING" id="702114.A1355_14300"/>
<evidence type="ECO:0000313" key="11">
    <source>
        <dbReference type="Proteomes" id="UP000077628"/>
    </source>
</evidence>
<dbReference type="PANTHER" id="PTHR24221">
    <property type="entry name" value="ATP-BINDING CASSETTE SUB-FAMILY B"/>
    <property type="match status" value="1"/>
</dbReference>
<dbReference type="GO" id="GO:0005524">
    <property type="term" value="F:ATP binding"/>
    <property type="evidence" value="ECO:0007669"/>
    <property type="project" value="UniProtKB-KW"/>
</dbReference>
<dbReference type="GO" id="GO:0005886">
    <property type="term" value="C:plasma membrane"/>
    <property type="evidence" value="ECO:0007669"/>
    <property type="project" value="UniProtKB-SubCell"/>
</dbReference>
<dbReference type="InterPro" id="IPR003593">
    <property type="entry name" value="AAA+_ATPase"/>
</dbReference>
<feature type="domain" description="ABC transporter" evidence="8">
    <location>
        <begin position="340"/>
        <end position="554"/>
    </location>
</feature>
<feature type="transmembrane region" description="Helical" evidence="7">
    <location>
        <begin position="160"/>
        <end position="179"/>
    </location>
</feature>
<dbReference type="RefSeq" id="WP_064031416.1">
    <property type="nucleotide sequence ID" value="NZ_LUUK01000219.1"/>
</dbReference>
<dbReference type="SMART" id="SM00382">
    <property type="entry name" value="AAA"/>
    <property type="match status" value="1"/>
</dbReference>
<dbReference type="InterPro" id="IPR027417">
    <property type="entry name" value="P-loop_NTPase"/>
</dbReference>
<sequence length="554" mass="62870">MTGKLGLFRPKLLEFINIQNQEKKFLLVSSALISGIINALTLVILNAAAKDFDKPDLDERLFILFVLSVALYFVSKRYVTHRITELVQGGIFDYRTRVLYLLRGIKLLSYESIGKSQILSLLSEKTELISQAAHRLAEGVPATVMLICSFIYMATISKMALMMALVCIAGAMISIYVLVQSISVSMQQAMEKDNEYFAYMQHVLDGFKELKINREKTDDLYGNYMRQVSEEAWRNNVSTDISNVNLQLYAQLYFYILMASVVFLLPQLSSLTADKIMSITTIIFFIMGPIVVIIDMVPSMARANVAIDFLHQLESQLNVAQESVSSGQRAFVSPDYFNRISISQLYFSYPNTDQGRPFSVGPFSLNLNRGELVFIRGGNGSGKSTILKLVTGLYEPSSGAIIVDNKTIGNDLLIDYRSLFSIIFTDFHLFDRFYGQQNVDVEMVNEYLILMGLEKKTGFKNGRFTNINLSTGQKKRLALVIALLEDKAIYVFDEVAADQDPEFRQFFYDVILQKLKEKQKTVIVVTHDEKYFTHCDRLLVVDMGQLREEENVNT</sequence>
<evidence type="ECO:0000256" key="5">
    <source>
        <dbReference type="ARBA" id="ARBA00022989"/>
    </source>
</evidence>
<keyword evidence="3" id="KW-0547">Nucleotide-binding</keyword>
<reference evidence="11" key="1">
    <citation type="submission" date="2016-03" db="EMBL/GenBank/DDBJ databases">
        <authorList>
            <person name="Heylen K."/>
            <person name="De Vos P."/>
            <person name="Vekeman B."/>
        </authorList>
    </citation>
    <scope>NUCLEOTIDE SEQUENCE [LARGE SCALE GENOMIC DNA]</scope>
    <source>
        <strain evidence="11">R-45383</strain>
    </source>
</reference>
<dbReference type="Gene3D" id="3.40.50.300">
    <property type="entry name" value="P-loop containing nucleotide triphosphate hydrolases"/>
    <property type="match status" value="1"/>
</dbReference>
<dbReference type="PROSITE" id="PS50893">
    <property type="entry name" value="ABC_TRANSPORTER_2"/>
    <property type="match status" value="1"/>
</dbReference>
<dbReference type="Pfam" id="PF00005">
    <property type="entry name" value="ABC_tran"/>
    <property type="match status" value="1"/>
</dbReference>
<dbReference type="InterPro" id="IPR036640">
    <property type="entry name" value="ABC1_TM_sf"/>
</dbReference>
<feature type="transmembrane region" description="Helical" evidence="7">
    <location>
        <begin position="136"/>
        <end position="154"/>
    </location>
</feature>
<evidence type="ECO:0000259" key="9">
    <source>
        <dbReference type="PROSITE" id="PS50929"/>
    </source>
</evidence>
<feature type="transmembrane region" description="Helical" evidence="7">
    <location>
        <begin position="25"/>
        <end position="49"/>
    </location>
</feature>
<organism evidence="10 11">
    <name type="scientific">Methylomonas koyamae</name>
    <dbReference type="NCBI Taxonomy" id="702114"/>
    <lineage>
        <taxon>Bacteria</taxon>
        <taxon>Pseudomonadati</taxon>
        <taxon>Pseudomonadota</taxon>
        <taxon>Gammaproteobacteria</taxon>
        <taxon>Methylococcales</taxon>
        <taxon>Methylococcaceae</taxon>
        <taxon>Methylomonas</taxon>
    </lineage>
</organism>
<dbReference type="GO" id="GO:0034040">
    <property type="term" value="F:ATPase-coupled lipid transmembrane transporter activity"/>
    <property type="evidence" value="ECO:0007669"/>
    <property type="project" value="TreeGrafter"/>
</dbReference>
<dbReference type="PROSITE" id="PS50929">
    <property type="entry name" value="ABC_TM1F"/>
    <property type="match status" value="1"/>
</dbReference>
<accession>A0A177N3X3</accession>
<dbReference type="InterPro" id="IPR003439">
    <property type="entry name" value="ABC_transporter-like_ATP-bd"/>
</dbReference>
<protein>
    <recommendedName>
        <fullName evidence="12">Cyclic peptide transporter</fullName>
    </recommendedName>
</protein>
<feature type="domain" description="ABC transmembrane type-1" evidence="9">
    <location>
        <begin position="25"/>
        <end position="302"/>
    </location>
</feature>
<dbReference type="SUPFAM" id="SSF52540">
    <property type="entry name" value="P-loop containing nucleoside triphosphate hydrolases"/>
    <property type="match status" value="1"/>
</dbReference>
<evidence type="ECO:0000256" key="7">
    <source>
        <dbReference type="SAM" id="Phobius"/>
    </source>
</evidence>
<evidence type="ECO:0000256" key="1">
    <source>
        <dbReference type="ARBA" id="ARBA00004651"/>
    </source>
</evidence>
<feature type="transmembrane region" description="Helical" evidence="7">
    <location>
        <begin position="276"/>
        <end position="294"/>
    </location>
</feature>
<dbReference type="Gene3D" id="1.20.1560.10">
    <property type="entry name" value="ABC transporter type 1, transmembrane domain"/>
    <property type="match status" value="1"/>
</dbReference>
<evidence type="ECO:0000313" key="10">
    <source>
        <dbReference type="EMBL" id="OAI12582.1"/>
    </source>
</evidence>
<dbReference type="PANTHER" id="PTHR24221:SF654">
    <property type="entry name" value="ATP-BINDING CASSETTE SUB-FAMILY B MEMBER 6"/>
    <property type="match status" value="1"/>
</dbReference>
<proteinExistence type="predicted"/>
<comment type="caution">
    <text evidence="10">The sequence shown here is derived from an EMBL/GenBank/DDBJ whole genome shotgun (WGS) entry which is preliminary data.</text>
</comment>
<feature type="transmembrane region" description="Helical" evidence="7">
    <location>
        <begin position="252"/>
        <end position="270"/>
    </location>
</feature>
<evidence type="ECO:0000256" key="6">
    <source>
        <dbReference type="ARBA" id="ARBA00023136"/>
    </source>
</evidence>
<dbReference type="Proteomes" id="UP000077628">
    <property type="component" value="Unassembled WGS sequence"/>
</dbReference>
<dbReference type="CDD" id="cd03228">
    <property type="entry name" value="ABCC_MRP_Like"/>
    <property type="match status" value="1"/>
</dbReference>
<dbReference type="GO" id="GO:0016887">
    <property type="term" value="F:ATP hydrolysis activity"/>
    <property type="evidence" value="ECO:0007669"/>
    <property type="project" value="InterPro"/>
</dbReference>
<keyword evidence="6 7" id="KW-0472">Membrane</keyword>
<keyword evidence="4" id="KW-0067">ATP-binding</keyword>
<comment type="subcellular location">
    <subcellularLocation>
        <location evidence="1">Cell membrane</location>
        <topology evidence="1">Multi-pass membrane protein</topology>
    </subcellularLocation>
</comment>